<dbReference type="KEGG" id="pbal:CPBP_00399"/>
<proteinExistence type="predicted"/>
<dbReference type="PROSITE" id="PS51257">
    <property type="entry name" value="PROKAR_LIPOPROTEIN"/>
    <property type="match status" value="1"/>
</dbReference>
<organism evidence="1 2">
    <name type="scientific">Candidatus Bodocaedibacter vickermanii</name>
    <dbReference type="NCBI Taxonomy" id="2741701"/>
    <lineage>
        <taxon>Bacteria</taxon>
        <taxon>Pseudomonadati</taxon>
        <taxon>Pseudomonadota</taxon>
        <taxon>Alphaproteobacteria</taxon>
        <taxon>Holosporales</taxon>
        <taxon>Candidatus Paracaedibacteraceae</taxon>
        <taxon>Candidatus Bodocaedibacter</taxon>
    </lineage>
</organism>
<sequence length="324" mass="34907">MNRWYAGLIALLICGCGGTSNSDLGDGGAEELDGGASTTDTHKSPLGIDLETMRSSPLFHEFDVDLFSSDPIQRVTQFNISSADTYKISLQTLDLLTEEKRFTLVQADKIIQNGLPKVIAPIGYTVSLEVLGNQVVAVIKSTTGPEIAVRPVPVNMGNNDIIVGDLSSLNLLFSGVQQELSAYNSGAGMAYAATAFNRYVRYNTTDHWHMQVAKRRVGVDTTMSAHVGKTLSIFDHSALDLSIQHLYGVKDSKHINAASLKYSMYNNESGIQGYVVASTILSLTPVSAIGVGCSVCPSVSSRLVFGVVMSHIDWNSSIDFVLDF</sequence>
<protein>
    <submittedName>
        <fullName evidence="1">Uncharacterized protein</fullName>
    </submittedName>
</protein>
<reference evidence="1 2" key="1">
    <citation type="submission" date="2020-06" db="EMBL/GenBank/DDBJ databases">
        <title>The endosymbiont of the kinetoplastid Bodo saltans is a Paracaedibacter-like alpha-proteobacterium possessing a putative toxin-antitoxin system.</title>
        <authorList>
            <person name="Midha S."/>
            <person name="Rigden D.J."/>
            <person name="Siozios S."/>
            <person name="Hurst G.D.D."/>
            <person name="Jackson A.P."/>
        </authorList>
    </citation>
    <scope>NUCLEOTIDE SEQUENCE [LARGE SCALE GENOMIC DNA]</scope>
    <source>
        <strain evidence="1">Lake Konstanz</strain>
    </source>
</reference>
<dbReference type="EMBL" id="CP054719">
    <property type="protein sequence ID" value="QOL19635.1"/>
    <property type="molecule type" value="Genomic_DNA"/>
</dbReference>
<name>A0A7L9RT99_9PROT</name>
<evidence type="ECO:0000313" key="1">
    <source>
        <dbReference type="EMBL" id="QOL19635.1"/>
    </source>
</evidence>
<gene>
    <name evidence="1" type="ORF">CPBP_00399</name>
</gene>
<dbReference type="RefSeq" id="WP_350332385.1">
    <property type="nucleotide sequence ID" value="NZ_CP054719.1"/>
</dbReference>
<keyword evidence="2" id="KW-1185">Reference proteome</keyword>
<accession>A0A7L9RT99</accession>
<dbReference type="Proteomes" id="UP000594001">
    <property type="component" value="Chromosome"/>
</dbReference>
<evidence type="ECO:0000313" key="2">
    <source>
        <dbReference type="Proteomes" id="UP000594001"/>
    </source>
</evidence>
<dbReference type="AlphaFoldDB" id="A0A7L9RT99"/>